<dbReference type="SFLD" id="SFLDG01140">
    <property type="entry name" value="C2.B:_Phosphomannomutase_and_P"/>
    <property type="match status" value="1"/>
</dbReference>
<comment type="caution">
    <text evidence="5">The sequence shown here is derived from an EMBL/GenBank/DDBJ whole genome shotgun (WGS) entry which is preliminary data.</text>
</comment>
<keyword evidence="2" id="KW-0378">Hydrolase</keyword>
<dbReference type="InterPro" id="IPR006381">
    <property type="entry name" value="HAD-SF-IIB-MPGP"/>
</dbReference>
<dbReference type="Pfam" id="PF08282">
    <property type="entry name" value="Hydrolase_3"/>
    <property type="match status" value="1"/>
</dbReference>
<dbReference type="GO" id="GO:0050531">
    <property type="term" value="F:mannosyl-3-phosphoglycerate phosphatase activity"/>
    <property type="evidence" value="ECO:0007669"/>
    <property type="project" value="InterPro"/>
</dbReference>
<dbReference type="Gene3D" id="3.40.50.1000">
    <property type="entry name" value="HAD superfamily/HAD-like"/>
    <property type="match status" value="1"/>
</dbReference>
<dbReference type="InterPro" id="IPR036412">
    <property type="entry name" value="HAD-like_sf"/>
</dbReference>
<evidence type="ECO:0000256" key="1">
    <source>
        <dbReference type="ARBA" id="ARBA00022723"/>
    </source>
</evidence>
<dbReference type="PANTHER" id="PTHR10000">
    <property type="entry name" value="PHOSPHOSERINE PHOSPHATASE"/>
    <property type="match status" value="1"/>
</dbReference>
<dbReference type="Proteomes" id="UP000239648">
    <property type="component" value="Unassembled WGS sequence"/>
</dbReference>
<dbReference type="OrthoDB" id="193379at2"/>
<evidence type="ECO:0000313" key="5">
    <source>
        <dbReference type="EMBL" id="PPK53488.1"/>
    </source>
</evidence>
<dbReference type="SUPFAM" id="SSF56784">
    <property type="entry name" value="HAD-like"/>
    <property type="match status" value="1"/>
</dbReference>
<accession>A0A2S6G3M7</accession>
<dbReference type="EMBL" id="PTIT01000026">
    <property type="protein sequence ID" value="PPK50433.1"/>
    <property type="molecule type" value="Genomic_DNA"/>
</dbReference>
<dbReference type="InterPro" id="IPR023214">
    <property type="entry name" value="HAD_sf"/>
</dbReference>
<evidence type="ECO:0000256" key="2">
    <source>
        <dbReference type="ARBA" id="ARBA00022801"/>
    </source>
</evidence>
<dbReference type="STRING" id="930118.SAMN05216429_101115"/>
<dbReference type="PANTHER" id="PTHR10000:SF8">
    <property type="entry name" value="HAD SUPERFAMILY HYDROLASE-LIKE, TYPE 3"/>
    <property type="match status" value="1"/>
</dbReference>
<proteinExistence type="predicted"/>
<evidence type="ECO:0000256" key="3">
    <source>
        <dbReference type="ARBA" id="ARBA00022842"/>
    </source>
</evidence>
<keyword evidence="1" id="KW-0479">Metal-binding</keyword>
<dbReference type="AlphaFoldDB" id="A0A2S6G3M7"/>
<dbReference type="NCBIfam" id="TIGR01486">
    <property type="entry name" value="HAD-SF-IIB-MPGP"/>
    <property type="match status" value="1"/>
</dbReference>
<dbReference type="Proteomes" id="UP000239446">
    <property type="component" value="Unassembled WGS sequence"/>
</dbReference>
<name>A0A2S6G3M7_9GAMM</name>
<dbReference type="GO" id="GO:0000287">
    <property type="term" value="F:magnesium ion binding"/>
    <property type="evidence" value="ECO:0007669"/>
    <property type="project" value="UniProtKB-ARBA"/>
</dbReference>
<evidence type="ECO:0000313" key="7">
    <source>
        <dbReference type="Proteomes" id="UP000239648"/>
    </source>
</evidence>
<dbReference type="SFLD" id="SFLDG01142">
    <property type="entry name" value="C2.B.2:_Mannosyl-3-phosphoglyc"/>
    <property type="match status" value="1"/>
</dbReference>
<dbReference type="GO" id="GO:0051479">
    <property type="term" value="P:mannosylglycerate biosynthetic process"/>
    <property type="evidence" value="ECO:0007669"/>
    <property type="project" value="InterPro"/>
</dbReference>
<evidence type="ECO:0000313" key="4">
    <source>
        <dbReference type="EMBL" id="PPK50433.1"/>
    </source>
</evidence>
<dbReference type="Gene3D" id="3.30.980.20">
    <property type="entry name" value="Putative mannosyl-3-phosphoglycerate phosphatase, domain 2"/>
    <property type="match status" value="1"/>
</dbReference>
<protein>
    <submittedName>
        <fullName evidence="5">Mannosyl-3-phosphoglycerate phosphatase</fullName>
    </submittedName>
</protein>
<organism evidence="5 6">
    <name type="scientific">Marinobacter persicus</name>
    <dbReference type="NCBI Taxonomy" id="930118"/>
    <lineage>
        <taxon>Bacteria</taxon>
        <taxon>Pseudomonadati</taxon>
        <taxon>Pseudomonadota</taxon>
        <taxon>Gammaproteobacteria</taxon>
        <taxon>Pseudomonadales</taxon>
        <taxon>Marinobacteraceae</taxon>
        <taxon>Marinobacter</taxon>
    </lineage>
</organism>
<dbReference type="EMBL" id="PTIU01000026">
    <property type="protein sequence ID" value="PPK53488.1"/>
    <property type="molecule type" value="Genomic_DNA"/>
</dbReference>
<dbReference type="SFLD" id="SFLDS00003">
    <property type="entry name" value="Haloacid_Dehalogenase"/>
    <property type="match status" value="1"/>
</dbReference>
<evidence type="ECO:0000313" key="6">
    <source>
        <dbReference type="Proteomes" id="UP000239446"/>
    </source>
</evidence>
<dbReference type="NCBIfam" id="TIGR01484">
    <property type="entry name" value="HAD-SF-IIB"/>
    <property type="match status" value="1"/>
</dbReference>
<reference evidence="4 7" key="1">
    <citation type="submission" date="2018-02" db="EMBL/GenBank/DDBJ databases">
        <title>Deep subsurface shale carbon reservoir microbial communities from Ohio and West Virginia, USA.</title>
        <authorList>
            <person name="Wrighton K."/>
        </authorList>
    </citation>
    <scope>NUCLEOTIDE SEQUENCE [LARGE SCALE GENOMIC DNA]</scope>
    <source>
        <strain evidence="4 7">UTICA-S1B6</strain>
    </source>
</reference>
<gene>
    <name evidence="5" type="ORF">B0H24_102641</name>
    <name evidence="4" type="ORF">BY455_12641</name>
</gene>
<reference evidence="5 6" key="2">
    <citation type="submission" date="2018-02" db="EMBL/GenBank/DDBJ databases">
        <title>Subsurface microbial communities from deep shales in Ohio and West Virginia, USA.</title>
        <authorList>
            <person name="Wrighton K."/>
        </authorList>
    </citation>
    <scope>NUCLEOTIDE SEQUENCE [LARGE SCALE GENOMIC DNA]</scope>
    <source>
        <strain evidence="5 6">UTICA-S1B9</strain>
    </source>
</reference>
<dbReference type="GO" id="GO:0005829">
    <property type="term" value="C:cytosol"/>
    <property type="evidence" value="ECO:0007669"/>
    <property type="project" value="TreeGrafter"/>
</dbReference>
<keyword evidence="7" id="KW-1185">Reference proteome</keyword>
<dbReference type="RefSeq" id="WP_104417062.1">
    <property type="nucleotide sequence ID" value="NZ_PTIT01000026.1"/>
</dbReference>
<sequence>MEQSQLIIFTDLDGTLLDHNTYSWQPAKPALDRLKAANIPVILSSSKTAAEIQALRLELDNHDPYIVENGAAVVLPASWLGAKTDRVVNFGASREVLLSVLKRLREDGAKFQGFADMSVKQLVEYTGLSEEAAVRARQRHGTEPVLWLGTKAELRSFEAALGEENLRLVAGGRFYHVMGQFDKADGARFLLGKYRERCGKKQLVSIALGDSPNDQRMLESADIAVVVRGVNSDQVVLSARRHAMRSLKPGPAGWNDCVLNLLFEYGY</sequence>
<keyword evidence="3" id="KW-0460">Magnesium</keyword>
<dbReference type="InterPro" id="IPR006379">
    <property type="entry name" value="HAD-SF_hydro_IIB"/>
</dbReference>